<feature type="repeat" description="ANK" evidence="1">
    <location>
        <begin position="248"/>
        <end position="280"/>
    </location>
</feature>
<feature type="transmembrane region" description="Helical" evidence="2">
    <location>
        <begin position="832"/>
        <end position="852"/>
    </location>
</feature>
<feature type="repeat" description="ANK" evidence="1">
    <location>
        <begin position="414"/>
        <end position="446"/>
    </location>
</feature>
<keyword evidence="1" id="KW-0040">ANK repeat</keyword>
<dbReference type="GO" id="GO:0019887">
    <property type="term" value="F:protein kinase regulator activity"/>
    <property type="evidence" value="ECO:0007669"/>
    <property type="project" value="TreeGrafter"/>
</dbReference>
<evidence type="ECO:0000313" key="4">
    <source>
        <dbReference type="EMBL" id="ELW72060.1"/>
    </source>
</evidence>
<gene>
    <name evidence="4" type="ORF">TREES_T100010481</name>
</gene>
<keyword evidence="2" id="KW-0812">Transmembrane</keyword>
<dbReference type="STRING" id="246437.L9LAF8"/>
<feature type="repeat" description="ANK" evidence="1">
    <location>
        <begin position="215"/>
        <end position="247"/>
    </location>
</feature>
<feature type="repeat" description="ANK" evidence="1">
    <location>
        <begin position="480"/>
        <end position="512"/>
    </location>
</feature>
<dbReference type="PROSITE" id="PS50297">
    <property type="entry name" value="ANK_REP_REGION"/>
    <property type="match status" value="9"/>
</dbReference>
<dbReference type="PANTHER" id="PTHR24116:SF0">
    <property type="entry name" value="KINASE D-INTERACTING SUBSTRATE OF 220 KDA"/>
    <property type="match status" value="1"/>
</dbReference>
<feature type="domain" description="KAP NTPase" evidence="3">
    <location>
        <begin position="586"/>
        <end position="1140"/>
    </location>
</feature>
<evidence type="ECO:0000256" key="2">
    <source>
        <dbReference type="SAM" id="Phobius"/>
    </source>
</evidence>
<dbReference type="GO" id="GO:0016301">
    <property type="term" value="F:kinase activity"/>
    <property type="evidence" value="ECO:0007669"/>
    <property type="project" value="UniProtKB-KW"/>
</dbReference>
<dbReference type="SUPFAM" id="SSF48403">
    <property type="entry name" value="Ankyrin repeat"/>
    <property type="match status" value="1"/>
</dbReference>
<dbReference type="GO" id="GO:0038180">
    <property type="term" value="P:nerve growth factor signaling pathway"/>
    <property type="evidence" value="ECO:0007669"/>
    <property type="project" value="TreeGrafter"/>
</dbReference>
<sequence>MMPCPGSLWFSSCSDYPTYHIRFSSPLPTPNMDSAAGAGAQFLARCCACRRYCFVFALGYLTVCQITRVYIFDYGQYSADFSGPMMIITQKITSLAYEIHDGMFRKDEELTPSQRGLAVRRMPSLLEYLSYNCNFMGILAGPLCSYKDYITFIEGRSYHVTQPDENGKEDVQCERTEPSPNCGQTPLMLAAEQGNLEIVKELIKNGANCNLEDLDNWTALISASKEGHVHIVEELLKCGVNVEHRDMGGWTALMWACYKGRTDVVELLLSHGANPSVTGLQYSVYPIIWAAGRGHADIVHLLLQNGAKVNCSDKYGTTPLVWAARKGHLECVRHLLAMGADVDQEGANSMTALIVAVKGGYTQSVKEILKRNPNVNLTDKDGNTALMIASKEGHTEIVQDLLDAGTYVNIPDRSGDTVLIGAVRGGHVEIVRALLQKYADIDIRGQDNKTALYWAVEKGNATMVRDILQCNPDTEICTKDGETPLIKATKMRNIEVVELLLDKGAKVSAVDKKGDTPLHIAIRGRSRRLAELLLRNPKDGRLLYRPNKAGETPYNIDCGHQKSILTQIFGARHLSPTETDGDMLGYDLYSSALADILSEPTMQPPICVGLYAQWGSGKSFLLKKLEDEMKTFAGQQIEPLFQFSWLIVLLTLLLCGALGLLCAFTVDLNLGVAVSLSFLALLYIFFIVIYFGGRREGESWNWAWVLSTRLARHIGYLELLLKLMFVNPPELPEQTTKALPVRFLFTDYNRLSSVGGETSLAEMIATLSDACEREFGFLATRLFRVFKTEDTQGKKKWKKTCCLPSFVIFLFVIGCVIAGITLLAIFRVDPKHLTVNAVLIAIASVVGLAFVLNCRTWWQVLDSLLNSQRKRLHNAASKLHKLKSEGFMKVLKCEVELMARMAKTIDSFTQNQTRLVVIIDGLDACEQDKVLQMLDTVRVLFSKGPFIAIFASDPHIIIKAINQNLNSVLRDSNINGHDYMRNIVHLPVFLNSRGLSNARKFLVTSTTNGDIPCSDPAGIQEDADRRVSQNSLGEMTKLGSKTALNRRPPWVSPPTSVLLPSFSLCVCENVCERQEDGRFWDVVTELCRDDTYRRRQMQRTIPRQMSFDLTKLLVTEDWFSDISPQTMRRLLNIVSVTGRLLRANQISFNWDRLASWINLTEQWPYRTSWLILYLEETEGVPDQTTLKTIYERISKNIPTTKDVEPLLEIDGDIRNFEVFLSSRTPVLIARDVKTFLPCTVNLDPKLREIIADVRAAREQINIGGLAYPPLPLHEAPPRVPSGYSQAPSVCSSSTSFNGPFAGGVVSPQPHSSYYSGMTGPQHPFYNREVIKEDAAEGLPSPTDSSRVTEQSRGVDCWHLVALQQEHCLTVVTAAH</sequence>
<dbReference type="eggNOG" id="KOG0502">
    <property type="taxonomic scope" value="Eukaryota"/>
</dbReference>
<feature type="transmembrane region" description="Helical" evidence="2">
    <location>
        <begin position="802"/>
        <end position="826"/>
    </location>
</feature>
<protein>
    <submittedName>
        <fullName evidence="4">Kinase D-interacting substrate of 220 kDa</fullName>
    </submittedName>
</protein>
<dbReference type="EMBL" id="KB320448">
    <property type="protein sequence ID" value="ELW72060.1"/>
    <property type="molecule type" value="Genomic_DNA"/>
</dbReference>
<feature type="repeat" description="ANK" evidence="1">
    <location>
        <begin position="381"/>
        <end position="413"/>
    </location>
</feature>
<dbReference type="PRINTS" id="PR01415">
    <property type="entry name" value="ANKYRIN"/>
</dbReference>
<keyword evidence="2" id="KW-1133">Transmembrane helix</keyword>
<dbReference type="Pfam" id="PF07693">
    <property type="entry name" value="KAP_NTPase"/>
    <property type="match status" value="1"/>
</dbReference>
<dbReference type="InterPro" id="IPR002110">
    <property type="entry name" value="Ankyrin_rpt"/>
</dbReference>
<keyword evidence="5" id="KW-1185">Reference proteome</keyword>
<evidence type="ECO:0000313" key="5">
    <source>
        <dbReference type="Proteomes" id="UP000011518"/>
    </source>
</evidence>
<dbReference type="GO" id="GO:0030165">
    <property type="term" value="F:PDZ domain binding"/>
    <property type="evidence" value="ECO:0007669"/>
    <property type="project" value="TreeGrafter"/>
</dbReference>
<name>L9LAF8_TUPCH</name>
<dbReference type="SMART" id="SM00248">
    <property type="entry name" value="ANK"/>
    <property type="match status" value="11"/>
</dbReference>
<organism evidence="4 5">
    <name type="scientific">Tupaia chinensis</name>
    <name type="common">Chinese tree shrew</name>
    <name type="synonym">Tupaia belangeri chinensis</name>
    <dbReference type="NCBI Taxonomy" id="246437"/>
    <lineage>
        <taxon>Eukaryota</taxon>
        <taxon>Metazoa</taxon>
        <taxon>Chordata</taxon>
        <taxon>Craniata</taxon>
        <taxon>Vertebrata</taxon>
        <taxon>Euteleostomi</taxon>
        <taxon>Mammalia</taxon>
        <taxon>Eutheria</taxon>
        <taxon>Euarchontoglires</taxon>
        <taxon>Scandentia</taxon>
        <taxon>Tupaiidae</taxon>
        <taxon>Tupaia</taxon>
    </lineage>
</organism>
<evidence type="ECO:0000259" key="3">
    <source>
        <dbReference type="Pfam" id="PF07693"/>
    </source>
</evidence>
<dbReference type="InParanoid" id="L9LAF8"/>
<dbReference type="Gene3D" id="1.25.40.20">
    <property type="entry name" value="Ankyrin repeat-containing domain"/>
    <property type="match status" value="3"/>
</dbReference>
<keyword evidence="4" id="KW-0808">Transferase</keyword>
<dbReference type="InterPro" id="IPR036770">
    <property type="entry name" value="Ankyrin_rpt-contain_sf"/>
</dbReference>
<feature type="repeat" description="ANK" evidence="1">
    <location>
        <begin position="315"/>
        <end position="347"/>
    </location>
</feature>
<dbReference type="InterPro" id="IPR011646">
    <property type="entry name" value="KAP_P-loop"/>
</dbReference>
<keyword evidence="4" id="KW-0418">Kinase</keyword>
<feature type="repeat" description="ANK" evidence="1">
    <location>
        <begin position="513"/>
        <end position="536"/>
    </location>
</feature>
<feature type="repeat" description="ANK" evidence="1">
    <location>
        <begin position="348"/>
        <end position="380"/>
    </location>
</feature>
<feature type="transmembrane region" description="Helical" evidence="2">
    <location>
        <begin position="643"/>
        <end position="666"/>
    </location>
</feature>
<keyword evidence="2" id="KW-0472">Membrane</keyword>
<dbReference type="Pfam" id="PF00023">
    <property type="entry name" value="Ank"/>
    <property type="match status" value="1"/>
</dbReference>
<feature type="repeat" description="ANK" evidence="1">
    <location>
        <begin position="182"/>
        <end position="214"/>
    </location>
</feature>
<dbReference type="Proteomes" id="UP000011518">
    <property type="component" value="Unassembled WGS sequence"/>
</dbReference>
<evidence type="ECO:0000256" key="1">
    <source>
        <dbReference type="PROSITE-ProRule" id="PRU00023"/>
    </source>
</evidence>
<feature type="repeat" description="ANK" evidence="1">
    <location>
        <begin position="282"/>
        <end position="314"/>
    </location>
</feature>
<reference evidence="5" key="2">
    <citation type="journal article" date="2013" name="Nat. Commun.">
        <title>Genome of the Chinese tree shrew.</title>
        <authorList>
            <person name="Fan Y."/>
            <person name="Huang Z.Y."/>
            <person name="Cao C.C."/>
            <person name="Chen C.S."/>
            <person name="Chen Y.X."/>
            <person name="Fan D.D."/>
            <person name="He J."/>
            <person name="Hou H.L."/>
            <person name="Hu L."/>
            <person name="Hu X.T."/>
            <person name="Jiang X.T."/>
            <person name="Lai R."/>
            <person name="Lang Y.S."/>
            <person name="Liang B."/>
            <person name="Liao S.G."/>
            <person name="Mu D."/>
            <person name="Ma Y.Y."/>
            <person name="Niu Y.Y."/>
            <person name="Sun X.Q."/>
            <person name="Xia J.Q."/>
            <person name="Xiao J."/>
            <person name="Xiong Z.Q."/>
            <person name="Xu L."/>
            <person name="Yang L."/>
            <person name="Zhang Y."/>
            <person name="Zhao W."/>
            <person name="Zhao X.D."/>
            <person name="Zheng Y.T."/>
            <person name="Zhou J.M."/>
            <person name="Zhu Y.B."/>
            <person name="Zhang G.J."/>
            <person name="Wang J."/>
            <person name="Yao Y.G."/>
        </authorList>
    </citation>
    <scope>NUCLEOTIDE SEQUENCE [LARGE SCALE GENOMIC DNA]</scope>
</reference>
<dbReference type="InterPro" id="IPR052771">
    <property type="entry name" value="Neurotrophin_sig_adaptor"/>
</dbReference>
<reference evidence="5" key="1">
    <citation type="submission" date="2012-07" db="EMBL/GenBank/DDBJ databases">
        <title>Genome of the Chinese tree shrew, a rising model animal genetically related to primates.</title>
        <authorList>
            <person name="Zhang G."/>
            <person name="Fan Y."/>
            <person name="Yao Y."/>
            <person name="Huang Z."/>
        </authorList>
    </citation>
    <scope>NUCLEOTIDE SEQUENCE [LARGE SCALE GENOMIC DNA]</scope>
</reference>
<proteinExistence type="predicted"/>
<feature type="transmembrane region" description="Helical" evidence="2">
    <location>
        <begin position="672"/>
        <end position="692"/>
    </location>
</feature>
<dbReference type="PANTHER" id="PTHR24116">
    <property type="entry name" value="KINASE D-INTERACTING SUBSTRATE OF 220 KDA"/>
    <property type="match status" value="1"/>
</dbReference>
<dbReference type="FunFam" id="1.25.40.20:FF:000195">
    <property type="entry name" value="Kinase D-interacting substrate of 220 kDa"/>
    <property type="match status" value="1"/>
</dbReference>
<dbReference type="Pfam" id="PF12796">
    <property type="entry name" value="Ank_2"/>
    <property type="match status" value="4"/>
</dbReference>
<accession>L9LAF8</accession>
<dbReference type="PROSITE" id="PS50088">
    <property type="entry name" value="ANK_REPEAT"/>
    <property type="match status" value="10"/>
</dbReference>
<dbReference type="FunFam" id="1.25.40.20:FF:000030">
    <property type="entry name" value="Kinase D-interacting substrate of 220 kDa"/>
    <property type="match status" value="1"/>
</dbReference>